<proteinExistence type="inferred from homology"/>
<sequence>MTWRFQTLAGKPDMVNEYANRLFITEPEIKFSTVFPNFFGILNANMKSWIDVFSNHFEIDKVKNDALHKWRKSTEGESVKKDVDEMFTQIIKREDQEQLHQDQDECKVQRIKQLYICLFYVYKLLVKLDYNRNDAPFNFMNGFSVKDTRVVIIGNEPADVDSSGYAFHGSFCESTMELLLLINSDMEVLSKYCHNDLFKMTEDEFEEAQCQYSLQGLINQGVLFMNVKFTPADKDDELEGALEIFTDFLLEYLSKQPTPNVFILAGNVAAKKEHLIDQSVNLCMKVYHPSFYSYGCQPNPKLDWNSNIPLINANFFIFQTIGSQHMIDWSDMSGIKPGKNNRLDSLARAFGNISQNFNPFAEYSICKTAGSSLLYLFKSNTEVMHSLLPRFA</sequence>
<keyword evidence="7" id="KW-1185">Reference proteome</keyword>
<keyword evidence="3" id="KW-0378">Hydrolase</keyword>
<name>A0ABP1RQ68_9HEXA</name>
<dbReference type="InterPro" id="IPR002043">
    <property type="entry name" value="UDG_fam1"/>
</dbReference>
<reference evidence="6 7" key="1">
    <citation type="submission" date="2024-08" db="EMBL/GenBank/DDBJ databases">
        <authorList>
            <person name="Cucini C."/>
            <person name="Frati F."/>
        </authorList>
    </citation>
    <scope>NUCLEOTIDE SEQUENCE [LARGE SCALE GENOMIC DNA]</scope>
</reference>
<evidence type="ECO:0000256" key="1">
    <source>
        <dbReference type="ARBA" id="ARBA00008184"/>
    </source>
</evidence>
<dbReference type="Gene3D" id="3.40.470.10">
    <property type="entry name" value="Uracil-DNA glycosylase-like domain"/>
    <property type="match status" value="1"/>
</dbReference>
<keyword evidence="2" id="KW-0227">DNA damage</keyword>
<gene>
    <name evidence="6" type="ORF">ODALV1_LOCUS24865</name>
</gene>
<dbReference type="PANTHER" id="PTHR11264:SF0">
    <property type="entry name" value="URACIL-DNA GLYCOSYLASE"/>
    <property type="match status" value="1"/>
</dbReference>
<keyword evidence="4" id="KW-0234">DNA repair</keyword>
<evidence type="ECO:0000313" key="6">
    <source>
        <dbReference type="EMBL" id="CAL8133010.1"/>
    </source>
</evidence>
<comment type="caution">
    <text evidence="6">The sequence shown here is derived from an EMBL/GenBank/DDBJ whole genome shotgun (WGS) entry which is preliminary data.</text>
</comment>
<evidence type="ECO:0000259" key="5">
    <source>
        <dbReference type="Pfam" id="PF03167"/>
    </source>
</evidence>
<organism evidence="6 7">
    <name type="scientific">Orchesella dallaii</name>
    <dbReference type="NCBI Taxonomy" id="48710"/>
    <lineage>
        <taxon>Eukaryota</taxon>
        <taxon>Metazoa</taxon>
        <taxon>Ecdysozoa</taxon>
        <taxon>Arthropoda</taxon>
        <taxon>Hexapoda</taxon>
        <taxon>Collembola</taxon>
        <taxon>Entomobryomorpha</taxon>
        <taxon>Entomobryoidea</taxon>
        <taxon>Orchesellidae</taxon>
        <taxon>Orchesellinae</taxon>
        <taxon>Orchesella</taxon>
    </lineage>
</organism>
<feature type="domain" description="Uracil-DNA glycosylase-like" evidence="5">
    <location>
        <begin position="146"/>
        <end position="295"/>
    </location>
</feature>
<dbReference type="Pfam" id="PF03167">
    <property type="entry name" value="UDG"/>
    <property type="match status" value="1"/>
</dbReference>
<accession>A0ABP1RQ68</accession>
<evidence type="ECO:0000256" key="2">
    <source>
        <dbReference type="ARBA" id="ARBA00022763"/>
    </source>
</evidence>
<dbReference type="Proteomes" id="UP001642540">
    <property type="component" value="Unassembled WGS sequence"/>
</dbReference>
<evidence type="ECO:0000313" key="7">
    <source>
        <dbReference type="Proteomes" id="UP001642540"/>
    </source>
</evidence>
<comment type="similarity">
    <text evidence="1">Belongs to the uracil-DNA glycosylase (UDG) superfamily. UNG family.</text>
</comment>
<dbReference type="PANTHER" id="PTHR11264">
    <property type="entry name" value="URACIL-DNA GLYCOSYLASE"/>
    <property type="match status" value="1"/>
</dbReference>
<protein>
    <recommendedName>
        <fullName evidence="5">Uracil-DNA glycosylase-like domain-containing protein</fullName>
    </recommendedName>
</protein>
<evidence type="ECO:0000256" key="3">
    <source>
        <dbReference type="ARBA" id="ARBA00022801"/>
    </source>
</evidence>
<dbReference type="EMBL" id="CAXLJM020000095">
    <property type="protein sequence ID" value="CAL8133010.1"/>
    <property type="molecule type" value="Genomic_DNA"/>
</dbReference>
<dbReference type="SUPFAM" id="SSF52141">
    <property type="entry name" value="Uracil-DNA glycosylase-like"/>
    <property type="match status" value="1"/>
</dbReference>
<dbReference type="InterPro" id="IPR036895">
    <property type="entry name" value="Uracil-DNA_glycosylase-like_sf"/>
</dbReference>
<evidence type="ECO:0000256" key="4">
    <source>
        <dbReference type="ARBA" id="ARBA00023204"/>
    </source>
</evidence>
<dbReference type="InterPro" id="IPR005122">
    <property type="entry name" value="Uracil-DNA_glycosylase-like"/>
</dbReference>